<dbReference type="InterPro" id="IPR001969">
    <property type="entry name" value="Aspartic_peptidase_AS"/>
</dbReference>
<gene>
    <name evidence="3" type="primary">LOC108624098</name>
</gene>
<proteinExistence type="predicted"/>
<reference evidence="3" key="1">
    <citation type="submission" date="2025-08" db="UniProtKB">
        <authorList>
            <consortium name="RefSeq"/>
        </authorList>
    </citation>
    <scope>IDENTIFICATION</scope>
    <source>
        <tissue evidence="3">Whole body</tissue>
    </source>
</reference>
<dbReference type="InterPro" id="IPR055469">
    <property type="entry name" value="DUF7041"/>
</dbReference>
<dbReference type="GeneID" id="108624098"/>
<evidence type="ECO:0000313" key="3">
    <source>
        <dbReference type="RefSeq" id="XP_017878645.1"/>
    </source>
</evidence>
<feature type="domain" description="Peptidase A2" evidence="1">
    <location>
        <begin position="285"/>
        <end position="298"/>
    </location>
</feature>
<protein>
    <submittedName>
        <fullName evidence="3">Uncharacterized protein LOC108624098</fullName>
    </submittedName>
</protein>
<dbReference type="RefSeq" id="XP_017878645.1">
    <property type="nucleotide sequence ID" value="XM_018023156.1"/>
</dbReference>
<dbReference type="Proteomes" id="UP000694925">
    <property type="component" value="Unplaced"/>
</dbReference>
<dbReference type="PANTHER" id="PTHR33327:SF3">
    <property type="entry name" value="RNA-DIRECTED DNA POLYMERASE"/>
    <property type="match status" value="1"/>
</dbReference>
<dbReference type="PANTHER" id="PTHR33327">
    <property type="entry name" value="ENDONUCLEASE"/>
    <property type="match status" value="1"/>
</dbReference>
<accession>A0AAJ7IWA0</accession>
<evidence type="ECO:0000259" key="1">
    <source>
        <dbReference type="PROSITE" id="PS50175"/>
    </source>
</evidence>
<evidence type="ECO:0000313" key="2">
    <source>
        <dbReference type="Proteomes" id="UP000694925"/>
    </source>
</evidence>
<dbReference type="GO" id="GO:0004190">
    <property type="term" value="F:aspartic-type endopeptidase activity"/>
    <property type="evidence" value="ECO:0007669"/>
    <property type="project" value="InterPro"/>
</dbReference>
<dbReference type="AlphaFoldDB" id="A0AAJ7IWA0"/>
<dbReference type="PROSITE" id="PS00141">
    <property type="entry name" value="ASP_PROTEASE"/>
    <property type="match status" value="1"/>
</dbReference>
<dbReference type="KEGG" id="ccal:108624098"/>
<dbReference type="GO" id="GO:0006508">
    <property type="term" value="P:proteolysis"/>
    <property type="evidence" value="ECO:0007669"/>
    <property type="project" value="InterPro"/>
</dbReference>
<dbReference type="PROSITE" id="PS50175">
    <property type="entry name" value="ASP_PROT_RETROV"/>
    <property type="match status" value="1"/>
</dbReference>
<sequence>MNPEESVQDGASSQVTDKNEIQAHEFRNVKLPAFWREEPRLWFILLEREFAAYTIRKDAVKSSAVLRDLDVESMKLILDVLESPTEESSYENIKKALIERLEKSEEAKLCQLLTGVELGSKKPSELLREMTRLAGASVSEKALRTLWIQRLPNRIQEILAIIDDAPMDRLAKMADKTMERAGTAEMIAIAGSSKETTVNSVSQRTSTVPKRKERIRELYKGKWSLLLPRQIPREFLEMQEPLLMDGTRSEEDDSAAGKLISPSQIEALLGHKKCRLIIRDIRTKIEFLVDTGADVSVLLKVFGGKNAKVDAFKLYVGNGTAIDTFGEKL</sequence>
<dbReference type="InterPro" id="IPR001995">
    <property type="entry name" value="Peptidase_A2_cat"/>
</dbReference>
<name>A0AAJ7IWA0_9HYME</name>
<organism evidence="2 3">
    <name type="scientific">Ceratina calcarata</name>
    <dbReference type="NCBI Taxonomy" id="156304"/>
    <lineage>
        <taxon>Eukaryota</taxon>
        <taxon>Metazoa</taxon>
        <taxon>Ecdysozoa</taxon>
        <taxon>Arthropoda</taxon>
        <taxon>Hexapoda</taxon>
        <taxon>Insecta</taxon>
        <taxon>Pterygota</taxon>
        <taxon>Neoptera</taxon>
        <taxon>Endopterygota</taxon>
        <taxon>Hymenoptera</taxon>
        <taxon>Apocrita</taxon>
        <taxon>Aculeata</taxon>
        <taxon>Apoidea</taxon>
        <taxon>Anthophila</taxon>
        <taxon>Apidae</taxon>
        <taxon>Ceratina</taxon>
        <taxon>Zadontomerus</taxon>
    </lineage>
</organism>
<dbReference type="Pfam" id="PF23055">
    <property type="entry name" value="DUF7041"/>
    <property type="match status" value="1"/>
</dbReference>
<keyword evidence="2" id="KW-1185">Reference proteome</keyword>